<name>A0A3Q4GGL3_NEOBR</name>
<keyword evidence="3" id="KW-1185">Reference proteome</keyword>
<protein>
    <recommendedName>
        <fullName evidence="1">NID domain-containing protein</fullName>
    </recommendedName>
</protein>
<dbReference type="Pfam" id="PF07292">
    <property type="entry name" value="NID"/>
    <property type="match status" value="2"/>
</dbReference>
<organism evidence="2 3">
    <name type="scientific">Neolamprologus brichardi</name>
    <name type="common">Fairy cichlid</name>
    <name type="synonym">Lamprologus brichardi</name>
    <dbReference type="NCBI Taxonomy" id="32507"/>
    <lineage>
        <taxon>Eukaryota</taxon>
        <taxon>Metazoa</taxon>
        <taxon>Chordata</taxon>
        <taxon>Craniata</taxon>
        <taxon>Vertebrata</taxon>
        <taxon>Euteleostomi</taxon>
        <taxon>Actinopterygii</taxon>
        <taxon>Neopterygii</taxon>
        <taxon>Teleostei</taxon>
        <taxon>Neoteleostei</taxon>
        <taxon>Acanthomorphata</taxon>
        <taxon>Ovalentaria</taxon>
        <taxon>Cichlomorphae</taxon>
        <taxon>Cichliformes</taxon>
        <taxon>Cichlidae</taxon>
        <taxon>African cichlids</taxon>
        <taxon>Pseudocrenilabrinae</taxon>
        <taxon>Lamprologini</taxon>
        <taxon>Neolamprologus</taxon>
    </lineage>
</organism>
<dbReference type="PANTHER" id="PTHR15225">
    <property type="entry name" value="INTERFERON-INDUCED PROTEIN 35/NMI N-MYC/STAT INTERACTING PROTEIN"/>
    <property type="match status" value="1"/>
</dbReference>
<dbReference type="Ensembl" id="ENSNBRT00000008542.1">
    <property type="protein sequence ID" value="ENSNBRP00000008300.1"/>
    <property type="gene ID" value="ENSNBRG00000006480.1"/>
</dbReference>
<dbReference type="GeneTree" id="ENSGT00530000063686"/>
<evidence type="ECO:0000313" key="3">
    <source>
        <dbReference type="Proteomes" id="UP000261580"/>
    </source>
</evidence>
<dbReference type="AlphaFoldDB" id="A0A3Q4GGL3"/>
<dbReference type="Bgee" id="ENSNBRG00000006480">
    <property type="expression patterns" value="Expressed in mesonephros and 8 other cell types or tissues"/>
</dbReference>
<reference evidence="2" key="1">
    <citation type="submission" date="2025-08" db="UniProtKB">
        <authorList>
            <consortium name="Ensembl"/>
        </authorList>
    </citation>
    <scope>IDENTIFICATION</scope>
</reference>
<sequence length="247" mass="28100">MSFFLSWQKEGGLDKDGELKEAKRELEEWKVGYTFHFQLEEGDEDSQPIRGVFTISQRAAVLLQGGQALITFEEEKVARQILKIAKCSVSCENSSLDVKPRRITMDPAVKFEVDAATVSSGFLCFLILYHYNSCSQAKYVNAQMYVHLCAVTESLVLRGRYDVELDTEVKVNNKAICYDLFQTFCGCPKRTILLDDIQDMVDEEDLQDHLEIHFQKPSNSGGEIESIKYIAKPKVLQAFLCEKSEAR</sequence>
<feature type="domain" description="NID" evidence="1">
    <location>
        <begin position="151"/>
        <end position="226"/>
    </location>
</feature>
<evidence type="ECO:0000313" key="2">
    <source>
        <dbReference type="Ensembl" id="ENSNBRP00000008300.1"/>
    </source>
</evidence>
<dbReference type="InterPro" id="IPR009909">
    <property type="entry name" value="Nmi/IFP35_dom"/>
</dbReference>
<evidence type="ECO:0000259" key="1">
    <source>
        <dbReference type="Pfam" id="PF07292"/>
    </source>
</evidence>
<dbReference type="Proteomes" id="UP000261580">
    <property type="component" value="Unassembled WGS sequence"/>
</dbReference>
<proteinExistence type="predicted"/>
<accession>A0A3Q4GGL3</accession>
<dbReference type="STRING" id="32507.ENSNBRP00000008300"/>
<reference evidence="2" key="2">
    <citation type="submission" date="2025-09" db="UniProtKB">
        <authorList>
            <consortium name="Ensembl"/>
        </authorList>
    </citation>
    <scope>IDENTIFICATION</scope>
</reference>
<feature type="domain" description="NID" evidence="1">
    <location>
        <begin position="68"/>
        <end position="118"/>
    </location>
</feature>
<dbReference type="OMA" id="VAYNIGR"/>